<comment type="subcellular location">
    <subcellularLocation>
        <location evidence="1">Cell membrane</location>
        <topology evidence="1">Multi-pass membrane protein</topology>
    </subcellularLocation>
</comment>
<evidence type="ECO:0000256" key="5">
    <source>
        <dbReference type="ARBA" id="ARBA00023136"/>
    </source>
</evidence>
<keyword evidence="3 6" id="KW-0812">Transmembrane</keyword>
<reference evidence="8" key="1">
    <citation type="journal article" date="2020" name="J. ISSAAS">
        <title>Lactobacilli and other gastrointestinal microbiota of Peromyscus leucopus, reservoir host for agents of Lyme disease and other zoonoses in North America.</title>
        <authorList>
            <person name="Milovic A."/>
            <person name="Bassam K."/>
            <person name="Shao H."/>
            <person name="Chatzistamou I."/>
            <person name="Tufts D.M."/>
            <person name="Diuk-Wasser M."/>
            <person name="Barbour A.G."/>
        </authorList>
    </citation>
    <scope>NUCLEOTIDE SEQUENCE</scope>
    <source>
        <strain evidence="8">LL70</strain>
    </source>
</reference>
<evidence type="ECO:0000259" key="7">
    <source>
        <dbReference type="Pfam" id="PF03176"/>
    </source>
</evidence>
<feature type="transmembrane region" description="Helical" evidence="6">
    <location>
        <begin position="686"/>
        <end position="703"/>
    </location>
</feature>
<dbReference type="InterPro" id="IPR004869">
    <property type="entry name" value="MMPL_dom"/>
</dbReference>
<evidence type="ECO:0000256" key="4">
    <source>
        <dbReference type="ARBA" id="ARBA00022989"/>
    </source>
</evidence>
<dbReference type="PANTHER" id="PTHR33406:SF13">
    <property type="entry name" value="MEMBRANE PROTEIN YDFJ"/>
    <property type="match status" value="1"/>
</dbReference>
<feature type="transmembrane region" description="Helical" evidence="6">
    <location>
        <begin position="401"/>
        <end position="420"/>
    </location>
</feature>
<feature type="transmembrane region" description="Helical" evidence="6">
    <location>
        <begin position="17"/>
        <end position="39"/>
    </location>
</feature>
<dbReference type="SUPFAM" id="SSF82866">
    <property type="entry name" value="Multidrug efflux transporter AcrB transmembrane domain"/>
    <property type="match status" value="2"/>
</dbReference>
<evidence type="ECO:0000256" key="3">
    <source>
        <dbReference type="ARBA" id="ARBA00022692"/>
    </source>
</evidence>
<proteinExistence type="predicted"/>
<gene>
    <name evidence="8" type="ORF">Prevot485_1650</name>
</gene>
<dbReference type="EMBL" id="MN990733">
    <property type="protein sequence ID" value="QIM10066.1"/>
    <property type="molecule type" value="Genomic_DNA"/>
</dbReference>
<dbReference type="PANTHER" id="PTHR33406">
    <property type="entry name" value="MEMBRANE PROTEIN MJ1562-RELATED"/>
    <property type="match status" value="1"/>
</dbReference>
<evidence type="ECO:0000256" key="1">
    <source>
        <dbReference type="ARBA" id="ARBA00004651"/>
    </source>
</evidence>
<evidence type="ECO:0000313" key="8">
    <source>
        <dbReference type="EMBL" id="QIM10066.1"/>
    </source>
</evidence>
<feature type="transmembrane region" description="Helical" evidence="6">
    <location>
        <begin position="453"/>
        <end position="470"/>
    </location>
</feature>
<dbReference type="Pfam" id="PF03176">
    <property type="entry name" value="MMPL"/>
    <property type="match status" value="2"/>
</dbReference>
<protein>
    <recommendedName>
        <fullName evidence="7">Membrane transport protein MMPL domain-containing protein</fullName>
    </recommendedName>
</protein>
<keyword evidence="2" id="KW-1003">Cell membrane</keyword>
<feature type="transmembrane region" description="Helical" evidence="6">
    <location>
        <begin position="283"/>
        <end position="301"/>
    </location>
</feature>
<evidence type="ECO:0000256" key="6">
    <source>
        <dbReference type="SAM" id="Phobius"/>
    </source>
</evidence>
<dbReference type="AlphaFoldDB" id="A0A6G8F1H4"/>
<feature type="transmembrane region" description="Helical" evidence="6">
    <location>
        <begin position="376"/>
        <end position="395"/>
    </location>
</feature>
<evidence type="ECO:0000256" key="2">
    <source>
        <dbReference type="ARBA" id="ARBA00022475"/>
    </source>
</evidence>
<name>A0A6G8F1H4_9BACT</name>
<sequence length="838" mass="93759">MTTLFIKIYEYFKYHRAVLWLSMVFLFIATGFFATRIHLEEDLNKLMPSSKNEDGTTKMAFADLRIKDKTFLLFEAQGKAKTNDEEMTSTLTAVCDEFVDSLLSRDTSKDSSQKVIGDVFYNIPEDLMFDGVAFLTEHLPAYIDTTAYSAFDTLLTKEHMIWQMRQNAEDMQGEIGEIFPELIETDPIGMRNVLMSSMAPLMAATGGAYKTIDGHFFVPDSTVCVAFITPQFSATNTGQGSKLFRDLNNLIDSFAVSHPDIKISYHGTPASGYYNSSTIKNDLTTTITGSLILVLAVLFLCMRNKNTIPLLLLPVIFGTLFGLSLMYFIKGQFSLLALGIGAIVLGVAMSYVLHIITHYKYVEDPRKVLEDEVKPVLLGCLTTIGSFMGLIFIKTDLLQDFGLFAAFAIIGTTIFALIYLPHLLPMEKNRTNKAAFRLIDKINAYPFERKKPLLYIIGATIVVSIAFYIAKGTEFDADMGNLGYLSDNTEYSEKLLRDKTYTEDKTKYFAAQGKTMEEALCNFALLSSKLDSLQKLGLVKDFTRTNIIFVPLKEQQKRIDAWKSYWTPERLATVRRLINETAPQAGLTIDGFETFFEAATADYSPTPLYEAGIIPPGYQSTLMEQTMAGDYLCFTSVRCANDSVRGKDTDYNRICDAIATQPNMLVLDTYYYTTDTLTELNNDFNVLQWVSMAFVFVVLLFSFHFNIRHTLLGFAPILLSWLIVLGAMAMFNVKFNLINIIISTFIFGIGVDYSIFVMNGLISDSLAPETAGNRKSVLAYHKTAIFFSAFILIITVASMLVANHPAIKSVGFATLVGMIAAVVLSYVLQPAIFRKTNK</sequence>
<dbReference type="GO" id="GO:0005886">
    <property type="term" value="C:plasma membrane"/>
    <property type="evidence" value="ECO:0007669"/>
    <property type="project" value="UniProtKB-SubCell"/>
</dbReference>
<feature type="transmembrane region" description="Helical" evidence="6">
    <location>
        <begin position="335"/>
        <end position="356"/>
    </location>
</feature>
<feature type="transmembrane region" description="Helical" evidence="6">
    <location>
        <begin position="809"/>
        <end position="828"/>
    </location>
</feature>
<accession>A0A6G8F1H4</accession>
<keyword evidence="5 6" id="KW-0472">Membrane</keyword>
<dbReference type="Gene3D" id="1.20.1640.10">
    <property type="entry name" value="Multidrug efflux transporter AcrB transmembrane domain"/>
    <property type="match status" value="2"/>
</dbReference>
<feature type="transmembrane region" description="Helical" evidence="6">
    <location>
        <begin position="783"/>
        <end position="803"/>
    </location>
</feature>
<feature type="transmembrane region" description="Helical" evidence="6">
    <location>
        <begin position="710"/>
        <end position="731"/>
    </location>
</feature>
<feature type="domain" description="Membrane transport protein MMPL" evidence="7">
    <location>
        <begin position="213"/>
        <end position="424"/>
    </location>
</feature>
<organism evidence="8">
    <name type="scientific">uncultured Prevotella sp</name>
    <dbReference type="NCBI Taxonomy" id="159272"/>
    <lineage>
        <taxon>Bacteria</taxon>
        <taxon>Pseudomonadati</taxon>
        <taxon>Bacteroidota</taxon>
        <taxon>Bacteroidia</taxon>
        <taxon>Bacteroidales</taxon>
        <taxon>Prevotellaceae</taxon>
        <taxon>Prevotella</taxon>
        <taxon>environmental samples</taxon>
    </lineage>
</organism>
<dbReference type="InterPro" id="IPR050545">
    <property type="entry name" value="Mycobact_MmpL"/>
</dbReference>
<keyword evidence="4 6" id="KW-1133">Transmembrane helix</keyword>
<feature type="transmembrane region" description="Helical" evidence="6">
    <location>
        <begin position="308"/>
        <end position="329"/>
    </location>
</feature>
<feature type="transmembrane region" description="Helical" evidence="6">
    <location>
        <begin position="737"/>
        <end position="762"/>
    </location>
</feature>
<feature type="domain" description="Membrane transport protein MMPL" evidence="7">
    <location>
        <begin position="675"/>
        <end position="832"/>
    </location>
</feature>